<evidence type="ECO:0000256" key="3">
    <source>
        <dbReference type="ARBA" id="ARBA00022622"/>
    </source>
</evidence>
<dbReference type="InterPro" id="IPR001812">
    <property type="entry name" value="Trypano_VSG_A_N_dom"/>
</dbReference>
<dbReference type="VEuPathDB" id="TriTrypDB:Tb427_000061100"/>
<dbReference type="GO" id="GO:0005886">
    <property type="term" value="C:plasma membrane"/>
    <property type="evidence" value="ECO:0007669"/>
    <property type="project" value="UniProtKB-SubCell"/>
</dbReference>
<keyword evidence="6" id="KW-0449">Lipoprotein</keyword>
<organism evidence="8">
    <name type="scientific">Trypanosoma brucei</name>
    <dbReference type="NCBI Taxonomy" id="5691"/>
    <lineage>
        <taxon>Eukaryota</taxon>
        <taxon>Discoba</taxon>
        <taxon>Euglenozoa</taxon>
        <taxon>Kinetoplastea</taxon>
        <taxon>Metakinetoplastina</taxon>
        <taxon>Trypanosomatida</taxon>
        <taxon>Trypanosomatidae</taxon>
        <taxon>Trypanosoma</taxon>
    </lineage>
</organism>
<sequence>ATQTWSFTAAANVAFNDFEVDGRPADDKKLEVEAISGLQISGDTLIKAPYDALTQTIAFEASCGTAIGTATIASSGQPGRLTFEAQQSNSGEHIDLTMAQEKAKAYEAPKTTNLGQTQDAPTQCATVTAKEHKMIPEKAHIAAVVCEAMSAAKTQLYTLDGASGAALSADNNFKQAVKNLLMKPIGTADQDDPATSQAITAMIKTTFGSAAEEFTNKFITAVNNMHVNFKESKQKTKSTIGNLVGTPAIGNAISYLEGQKKKKQEVRSRNISPKVAETECKDRTKDECRDKHGFVFKDEKCQAEESTKAWKDGKKHHSKQFVCH</sequence>
<keyword evidence="4" id="KW-0472">Membrane</keyword>
<evidence type="ECO:0000259" key="7">
    <source>
        <dbReference type="Pfam" id="PF00913"/>
    </source>
</evidence>
<keyword evidence="5" id="KW-0325">Glycoprotein</keyword>
<evidence type="ECO:0000313" key="8">
    <source>
        <dbReference type="EMBL" id="AGH59481.1"/>
    </source>
</evidence>
<evidence type="ECO:0000256" key="5">
    <source>
        <dbReference type="ARBA" id="ARBA00023180"/>
    </source>
</evidence>
<dbReference type="Gene3D" id="1.10.470.10">
    <property type="entry name" value="Variant Surface Glycoprotein, subunit A, domain 2"/>
    <property type="match status" value="1"/>
</dbReference>
<dbReference type="GO" id="GO:0098552">
    <property type="term" value="C:side of membrane"/>
    <property type="evidence" value="ECO:0007669"/>
    <property type="project" value="UniProtKB-KW"/>
</dbReference>
<dbReference type="Pfam" id="PF00913">
    <property type="entry name" value="Trypan_glycop"/>
    <property type="match status" value="1"/>
</dbReference>
<dbReference type="SUPFAM" id="SSF58087">
    <property type="entry name" value="Variant surface glycoprotein (N-terminal domain)"/>
    <property type="match status" value="1"/>
</dbReference>
<comment type="subcellular location">
    <subcellularLocation>
        <location evidence="1">Cell membrane</location>
        <topology evidence="1">Lipid-anchor</topology>
        <topology evidence="1">GPI-anchor</topology>
    </subcellularLocation>
</comment>
<dbReference type="VEuPathDB" id="TriTrypDB:Tb1125.5.5410"/>
<reference evidence="8" key="2">
    <citation type="journal article" date="2014" name="Mol. Biochem. Parasitol.">
        <title>Capturing the variant surface glycoprotein repertoire (the VSGnome) of Trypanosoma brucei Lister 427.</title>
        <authorList>
            <person name="Cross G.A."/>
            <person name="Kim H.S."/>
            <person name="Wickstead B."/>
        </authorList>
    </citation>
    <scope>NUCLEOTIDE SEQUENCE</scope>
    <source>
        <strain evidence="8">Lister 427</strain>
    </source>
</reference>
<accession>M4SW12</accession>
<evidence type="ECO:0000256" key="4">
    <source>
        <dbReference type="ARBA" id="ARBA00023136"/>
    </source>
</evidence>
<dbReference type="EMBL" id="KC612050">
    <property type="protein sequence ID" value="AGH59481.1"/>
    <property type="molecule type" value="Genomic_DNA"/>
</dbReference>
<reference evidence="8" key="1">
    <citation type="submission" date="2013-02" db="EMBL/GenBank/DDBJ databases">
        <authorList>
            <person name="Cross G.A.M."/>
            <person name="Kim H.-S."/>
            <person name="Wickstead B."/>
        </authorList>
    </citation>
    <scope>NUCLEOTIDE SEQUENCE</scope>
    <source>
        <strain evidence="8">Lister 427</strain>
    </source>
</reference>
<evidence type="ECO:0000256" key="6">
    <source>
        <dbReference type="ARBA" id="ARBA00023288"/>
    </source>
</evidence>
<feature type="domain" description="Trypanosome variant surface glycoprotein A-type N-terminal" evidence="7">
    <location>
        <begin position="126"/>
        <end position="250"/>
    </location>
</feature>
<dbReference type="VEuPathDB" id="TriTrypDB:Tb927.5.5410"/>
<evidence type="ECO:0000256" key="2">
    <source>
        <dbReference type="ARBA" id="ARBA00022475"/>
    </source>
</evidence>
<dbReference type="GO" id="GO:0042783">
    <property type="term" value="P:symbiont-mediated evasion of host immune response"/>
    <property type="evidence" value="ECO:0007669"/>
    <property type="project" value="InterPro"/>
</dbReference>
<keyword evidence="3" id="KW-0336">GPI-anchor</keyword>
<feature type="non-terminal residue" evidence="8">
    <location>
        <position position="1"/>
    </location>
</feature>
<dbReference type="VEuPathDB" id="TriTrypDB:Tb427_000467200"/>
<name>M4SW12_9TRYP</name>
<protein>
    <submittedName>
        <fullName evidence="8">Variant surface glycoprotein 3448</fullName>
    </submittedName>
</protein>
<proteinExistence type="predicted"/>
<evidence type="ECO:0000256" key="1">
    <source>
        <dbReference type="ARBA" id="ARBA00004609"/>
    </source>
</evidence>
<keyword evidence="2" id="KW-1003">Cell membrane</keyword>
<dbReference type="AlphaFoldDB" id="M4SW12"/>